<protein>
    <submittedName>
        <fullName evidence="6">LysR family transcriptional regulator</fullName>
    </submittedName>
</protein>
<keyword evidence="4" id="KW-0804">Transcription</keyword>
<proteinExistence type="inferred from homology"/>
<dbReference type="SUPFAM" id="SSF53850">
    <property type="entry name" value="Periplasmic binding protein-like II"/>
    <property type="match status" value="1"/>
</dbReference>
<name>A0A5N3S0B5_9VIBR</name>
<keyword evidence="2" id="KW-0805">Transcription regulation</keyword>
<dbReference type="PANTHER" id="PTHR30537:SF68">
    <property type="entry name" value="TRANSCRIPTIONAL REGULATOR-RELATED"/>
    <property type="match status" value="1"/>
</dbReference>
<evidence type="ECO:0000259" key="5">
    <source>
        <dbReference type="PROSITE" id="PS50931"/>
    </source>
</evidence>
<evidence type="ECO:0000256" key="2">
    <source>
        <dbReference type="ARBA" id="ARBA00023015"/>
    </source>
</evidence>
<dbReference type="AlphaFoldDB" id="A0A5N3S0B5"/>
<comment type="similarity">
    <text evidence="1">Belongs to the LysR transcriptional regulatory family.</text>
</comment>
<dbReference type="FunFam" id="1.10.10.10:FF:000001">
    <property type="entry name" value="LysR family transcriptional regulator"/>
    <property type="match status" value="1"/>
</dbReference>
<evidence type="ECO:0000256" key="3">
    <source>
        <dbReference type="ARBA" id="ARBA00023125"/>
    </source>
</evidence>
<accession>A0A5N3S0B5</accession>
<dbReference type="PANTHER" id="PTHR30537">
    <property type="entry name" value="HTH-TYPE TRANSCRIPTIONAL REGULATOR"/>
    <property type="match status" value="1"/>
</dbReference>
<dbReference type="EMBL" id="VXDD01000005">
    <property type="protein sequence ID" value="KAB0300049.1"/>
    <property type="molecule type" value="Genomic_DNA"/>
</dbReference>
<evidence type="ECO:0000313" key="6">
    <source>
        <dbReference type="EMBL" id="KAB0300049.1"/>
    </source>
</evidence>
<dbReference type="InterPro" id="IPR058163">
    <property type="entry name" value="LysR-type_TF_proteobact-type"/>
</dbReference>
<sequence length="302" mass="34196">MTMDYNAAKIYVNVVEQGSFSGAAKILSTPVSTVSRKVSELEESLELRLLERSTRQLRLTESGEVFYEFAQRSIAEAEAGLLALQNSKQDLEGTLRLSIAFHFEPIWPVLKGFKEKYPKVKMMIQSYPGTIDFIADGLDVAIVRTPTQNPNHIVRKLGGSGRKVVATQEYIDSRGRPAHPSELQSHECLTIGLPKQEEAWIVDGKYYPVSSNFVSNDFRMIKYFCMQGQGIANLPTGLCIREINKGTLVELFDSRTDDDVEFQLVYPSRRLISSITRAFIDHCMEFVADRTTEEWYMSVDMP</sequence>
<dbReference type="GO" id="GO:0043565">
    <property type="term" value="F:sequence-specific DNA binding"/>
    <property type="evidence" value="ECO:0007669"/>
    <property type="project" value="TreeGrafter"/>
</dbReference>
<dbReference type="InterPro" id="IPR036388">
    <property type="entry name" value="WH-like_DNA-bd_sf"/>
</dbReference>
<dbReference type="Pfam" id="PF03466">
    <property type="entry name" value="LysR_substrate"/>
    <property type="match status" value="1"/>
</dbReference>
<reference evidence="6 7" key="1">
    <citation type="submission" date="2019-09" db="EMBL/GenBank/DDBJ databases">
        <title>Vibrio Fortis S7-72.</title>
        <authorList>
            <person name="Das S.K."/>
        </authorList>
    </citation>
    <scope>NUCLEOTIDE SEQUENCE [LARGE SCALE GENOMIC DNA]</scope>
    <source>
        <strain evidence="6 7">S7-72</strain>
    </source>
</reference>
<feature type="domain" description="HTH lysR-type" evidence="5">
    <location>
        <begin position="3"/>
        <end position="60"/>
    </location>
</feature>
<evidence type="ECO:0000256" key="4">
    <source>
        <dbReference type="ARBA" id="ARBA00023163"/>
    </source>
</evidence>
<organism evidence="6 7">
    <name type="scientific">Vibrio fortis</name>
    <dbReference type="NCBI Taxonomy" id="212667"/>
    <lineage>
        <taxon>Bacteria</taxon>
        <taxon>Pseudomonadati</taxon>
        <taxon>Pseudomonadota</taxon>
        <taxon>Gammaproteobacteria</taxon>
        <taxon>Vibrionales</taxon>
        <taxon>Vibrionaceae</taxon>
        <taxon>Vibrio</taxon>
    </lineage>
</organism>
<dbReference type="InterPro" id="IPR005119">
    <property type="entry name" value="LysR_subst-bd"/>
</dbReference>
<dbReference type="PROSITE" id="PS50931">
    <property type="entry name" value="HTH_LYSR"/>
    <property type="match status" value="1"/>
</dbReference>
<dbReference type="InterPro" id="IPR036390">
    <property type="entry name" value="WH_DNA-bd_sf"/>
</dbReference>
<dbReference type="Proteomes" id="UP000326687">
    <property type="component" value="Unassembled WGS sequence"/>
</dbReference>
<dbReference type="GO" id="GO:0006351">
    <property type="term" value="P:DNA-templated transcription"/>
    <property type="evidence" value="ECO:0007669"/>
    <property type="project" value="TreeGrafter"/>
</dbReference>
<keyword evidence="3" id="KW-0238">DNA-binding</keyword>
<evidence type="ECO:0000313" key="7">
    <source>
        <dbReference type="Proteomes" id="UP000326687"/>
    </source>
</evidence>
<comment type="caution">
    <text evidence="6">The sequence shown here is derived from an EMBL/GenBank/DDBJ whole genome shotgun (WGS) entry which is preliminary data.</text>
</comment>
<dbReference type="Gene3D" id="3.40.190.10">
    <property type="entry name" value="Periplasmic binding protein-like II"/>
    <property type="match status" value="2"/>
</dbReference>
<dbReference type="InterPro" id="IPR000847">
    <property type="entry name" value="LysR_HTH_N"/>
</dbReference>
<dbReference type="Pfam" id="PF00126">
    <property type="entry name" value="HTH_1"/>
    <property type="match status" value="1"/>
</dbReference>
<dbReference type="GO" id="GO:0003700">
    <property type="term" value="F:DNA-binding transcription factor activity"/>
    <property type="evidence" value="ECO:0007669"/>
    <property type="project" value="InterPro"/>
</dbReference>
<dbReference type="SUPFAM" id="SSF46785">
    <property type="entry name" value="Winged helix' DNA-binding domain"/>
    <property type="match status" value="1"/>
</dbReference>
<dbReference type="CDD" id="cd08422">
    <property type="entry name" value="PBP2_CrgA_like"/>
    <property type="match status" value="1"/>
</dbReference>
<evidence type="ECO:0000256" key="1">
    <source>
        <dbReference type="ARBA" id="ARBA00009437"/>
    </source>
</evidence>
<dbReference type="Gene3D" id="1.10.10.10">
    <property type="entry name" value="Winged helix-like DNA-binding domain superfamily/Winged helix DNA-binding domain"/>
    <property type="match status" value="1"/>
</dbReference>
<gene>
    <name evidence="6" type="ORF">F2Z80_23295</name>
</gene>